<feature type="signal peptide" evidence="1">
    <location>
        <begin position="1"/>
        <end position="24"/>
    </location>
</feature>
<name>A0A2V3IIU3_9FLOR</name>
<dbReference type="EMBL" id="NBIV01000240">
    <property type="protein sequence ID" value="PXF41040.1"/>
    <property type="molecule type" value="Genomic_DNA"/>
</dbReference>
<protein>
    <submittedName>
        <fullName evidence="2">Uncharacterized protein</fullName>
    </submittedName>
</protein>
<sequence>MLTRTSGLSVLLLHFSSFLLLANARYFSVPGHIAHGVNDFNDNLLANYSSSSNIFSSFPPLAEIGVITPGGTNASLITENTPLSSIVATIDAFDFRTFLGFPPGAGPFNIPISQAPTFNLFSSSLLERVTPSSFESSSDPNVVGQVYLSAGVNDNVTVADWNRATGRMTGTCRNGTAHVYIEMQNALPNGLFSMWDVGVSMALAPNETLSLSPFGGIPNVLTTDRNGRGSISRRLNYCPLDECQGSSRCSLYLSMNYHFDHVVYGGAPTLDFGGLSAGQVAANQLVFILNGDVLIPVHNKFSFFLW</sequence>
<dbReference type="Proteomes" id="UP000247409">
    <property type="component" value="Unassembled WGS sequence"/>
</dbReference>
<evidence type="ECO:0000256" key="1">
    <source>
        <dbReference type="SAM" id="SignalP"/>
    </source>
</evidence>
<feature type="chain" id="PRO_5016166761" evidence="1">
    <location>
        <begin position="25"/>
        <end position="306"/>
    </location>
</feature>
<proteinExistence type="predicted"/>
<keyword evidence="3" id="KW-1185">Reference proteome</keyword>
<dbReference type="AlphaFoldDB" id="A0A2V3IIU3"/>
<gene>
    <name evidence="2" type="ORF">BWQ96_09235</name>
</gene>
<evidence type="ECO:0000313" key="2">
    <source>
        <dbReference type="EMBL" id="PXF41040.1"/>
    </source>
</evidence>
<dbReference type="OrthoDB" id="9495at2759"/>
<keyword evidence="1" id="KW-0732">Signal</keyword>
<reference evidence="2 3" key="1">
    <citation type="journal article" date="2018" name="Mol. Biol. Evol.">
        <title>Analysis of the draft genome of the red seaweed Gracilariopsis chorda provides insights into genome size evolution in Rhodophyta.</title>
        <authorList>
            <person name="Lee J."/>
            <person name="Yang E.C."/>
            <person name="Graf L."/>
            <person name="Yang J.H."/>
            <person name="Qiu H."/>
            <person name="Zel Zion U."/>
            <person name="Chan C.X."/>
            <person name="Stephens T.G."/>
            <person name="Weber A.P.M."/>
            <person name="Boo G.H."/>
            <person name="Boo S.M."/>
            <person name="Kim K.M."/>
            <person name="Shin Y."/>
            <person name="Jung M."/>
            <person name="Lee S.J."/>
            <person name="Yim H.S."/>
            <person name="Lee J.H."/>
            <person name="Bhattacharya D."/>
            <person name="Yoon H.S."/>
        </authorList>
    </citation>
    <scope>NUCLEOTIDE SEQUENCE [LARGE SCALE GENOMIC DNA]</scope>
    <source>
        <strain evidence="2 3">SKKU-2015</strain>
        <tissue evidence="2">Whole body</tissue>
    </source>
</reference>
<accession>A0A2V3IIU3</accession>
<comment type="caution">
    <text evidence="2">The sequence shown here is derived from an EMBL/GenBank/DDBJ whole genome shotgun (WGS) entry which is preliminary data.</text>
</comment>
<organism evidence="2 3">
    <name type="scientific">Gracilariopsis chorda</name>
    <dbReference type="NCBI Taxonomy" id="448386"/>
    <lineage>
        <taxon>Eukaryota</taxon>
        <taxon>Rhodophyta</taxon>
        <taxon>Florideophyceae</taxon>
        <taxon>Rhodymeniophycidae</taxon>
        <taxon>Gracilariales</taxon>
        <taxon>Gracilariaceae</taxon>
        <taxon>Gracilariopsis</taxon>
    </lineage>
</organism>
<evidence type="ECO:0000313" key="3">
    <source>
        <dbReference type="Proteomes" id="UP000247409"/>
    </source>
</evidence>